<sequence>MIQKPCTLHLLFHRYSACHSCLVSCLLSLKNLQIHFYIFINCMYLQQKQPQTLIVEHLHLSGKSMLIYCSILFCLQTVIYSQEQ</sequence>
<dbReference type="AlphaFoldDB" id="A0AAV7BIK6"/>
<gene>
    <name evidence="1" type="ORF">GDO81_012018</name>
</gene>
<keyword evidence="2" id="KW-1185">Reference proteome</keyword>
<organism evidence="1 2">
    <name type="scientific">Engystomops pustulosus</name>
    <name type="common">Tungara frog</name>
    <name type="synonym">Physalaemus pustulosus</name>
    <dbReference type="NCBI Taxonomy" id="76066"/>
    <lineage>
        <taxon>Eukaryota</taxon>
        <taxon>Metazoa</taxon>
        <taxon>Chordata</taxon>
        <taxon>Craniata</taxon>
        <taxon>Vertebrata</taxon>
        <taxon>Euteleostomi</taxon>
        <taxon>Amphibia</taxon>
        <taxon>Batrachia</taxon>
        <taxon>Anura</taxon>
        <taxon>Neobatrachia</taxon>
        <taxon>Hyloidea</taxon>
        <taxon>Leptodactylidae</taxon>
        <taxon>Leiuperinae</taxon>
        <taxon>Engystomops</taxon>
    </lineage>
</organism>
<name>A0AAV7BIK6_ENGPU</name>
<evidence type="ECO:0000313" key="1">
    <source>
        <dbReference type="EMBL" id="KAG8572313.1"/>
    </source>
</evidence>
<reference evidence="1" key="1">
    <citation type="thesis" date="2020" institute="ProQuest LLC" country="789 East Eisenhower Parkway, Ann Arbor, MI, USA">
        <title>Comparative Genomics and Chromosome Evolution.</title>
        <authorList>
            <person name="Mudd A.B."/>
        </authorList>
    </citation>
    <scope>NUCLEOTIDE SEQUENCE</scope>
    <source>
        <strain evidence="1">237g6f4</strain>
        <tissue evidence="1">Blood</tissue>
    </source>
</reference>
<dbReference type="Proteomes" id="UP000824782">
    <property type="component" value="Unassembled WGS sequence"/>
</dbReference>
<accession>A0AAV7BIK6</accession>
<comment type="caution">
    <text evidence="1">The sequence shown here is derived from an EMBL/GenBank/DDBJ whole genome shotgun (WGS) entry which is preliminary data.</text>
</comment>
<protein>
    <submittedName>
        <fullName evidence="1">Uncharacterized protein</fullName>
    </submittedName>
</protein>
<evidence type="ECO:0000313" key="2">
    <source>
        <dbReference type="Proteomes" id="UP000824782"/>
    </source>
</evidence>
<dbReference type="EMBL" id="WNYA01000005">
    <property type="protein sequence ID" value="KAG8572313.1"/>
    <property type="molecule type" value="Genomic_DNA"/>
</dbReference>
<proteinExistence type="predicted"/>